<dbReference type="CDD" id="cd13132">
    <property type="entry name" value="MATE_eukaryotic"/>
    <property type="match status" value="1"/>
</dbReference>
<evidence type="ECO:0000256" key="3">
    <source>
        <dbReference type="ARBA" id="ARBA00022692"/>
    </source>
</evidence>
<dbReference type="Gramene" id="Vigun11g116400.1.v1.2">
    <property type="protein sequence ID" value="Vigun11g116400.1.v1.2"/>
    <property type="gene ID" value="Vigun11g116400.v1.2"/>
</dbReference>
<dbReference type="NCBIfam" id="TIGR00797">
    <property type="entry name" value="matE"/>
    <property type="match status" value="1"/>
</dbReference>
<feature type="transmembrane region" description="Helical" evidence="6">
    <location>
        <begin position="406"/>
        <end position="426"/>
    </location>
</feature>
<feature type="transmembrane region" description="Helical" evidence="6">
    <location>
        <begin position="241"/>
        <end position="265"/>
    </location>
</feature>
<dbReference type="PANTHER" id="PTHR11206">
    <property type="entry name" value="MULTIDRUG RESISTANCE PROTEIN"/>
    <property type="match status" value="1"/>
</dbReference>
<feature type="transmembrane region" description="Helical" evidence="6">
    <location>
        <begin position="112"/>
        <end position="129"/>
    </location>
</feature>
<dbReference type="OrthoDB" id="2126698at2759"/>
<comment type="subcellular location">
    <subcellularLocation>
        <location evidence="1">Membrane</location>
        <topology evidence="1">Multi-pass membrane protein</topology>
    </subcellularLocation>
</comment>
<feature type="transmembrane region" description="Helical" evidence="6">
    <location>
        <begin position="291"/>
        <end position="312"/>
    </location>
</feature>
<evidence type="ECO:0000256" key="1">
    <source>
        <dbReference type="ARBA" id="ARBA00004141"/>
    </source>
</evidence>
<dbReference type="InterPro" id="IPR002528">
    <property type="entry name" value="MATE_fam"/>
</dbReference>
<evidence type="ECO:0000256" key="8">
    <source>
        <dbReference type="SAM" id="MobiDB-lite"/>
    </source>
</evidence>
<accession>A0A4D6LGZ2</accession>
<dbReference type="Pfam" id="PF01554">
    <property type="entry name" value="MatE"/>
    <property type="match status" value="2"/>
</dbReference>
<name>A0A4D6LGZ2_VIGUN</name>
<sequence>MDSQSAQKEVNEPLTVPEESLPQQPSFSRSFSSRHGSSHELENLLTDTSIPYSKRIGPATWLEFKLLFHLAAPAVIVYLLNYVMSMSTQIFSGHLGNLELAASSLGNNGIQIFAYGLMLGMGSAVETLCGQAYGAKKFHMLGVYLQRSTVLLTLAGFLLTVIYVLAEPILLFLGESPQIASAAALFVYGLIPQIFAYAVNFPIQKFLQAQSIVAPSSYISCATLVFHLVFSWVAVNKLGMGLFGASLVLSISWWVIVVAQFIYIVKSERCKQTWGGFTIEAFSGLPEFFKLSAASAVMLCLETWYFQILVLLAGLLPEPELALDSLSICTTLSGWVFMISVGFNAAASVRVSNELGARNPKSASFSVVVVTVISFIISVIIAVVLLSLRDVISYAFTEGEEVAAAVSDLCPLLALSIVLNGIQPVLSGVAVGCGWQTFVAYVNVGCYYGIGIPLGSVMGFYFKLNAKGIWLGMLGGTVLQTIILMWVTFRTDWNKEVEEAEKRLNEWEDIKEPLIKN</sequence>
<dbReference type="GO" id="GO:0015297">
    <property type="term" value="F:antiporter activity"/>
    <property type="evidence" value="ECO:0007669"/>
    <property type="project" value="InterPro"/>
</dbReference>
<evidence type="ECO:0000256" key="2">
    <source>
        <dbReference type="ARBA" id="ARBA00010199"/>
    </source>
</evidence>
<organism evidence="9 10">
    <name type="scientific">Vigna unguiculata</name>
    <name type="common">Cowpea</name>
    <dbReference type="NCBI Taxonomy" id="3917"/>
    <lineage>
        <taxon>Eukaryota</taxon>
        <taxon>Viridiplantae</taxon>
        <taxon>Streptophyta</taxon>
        <taxon>Embryophyta</taxon>
        <taxon>Tracheophyta</taxon>
        <taxon>Spermatophyta</taxon>
        <taxon>Magnoliopsida</taxon>
        <taxon>eudicotyledons</taxon>
        <taxon>Gunneridae</taxon>
        <taxon>Pentapetalae</taxon>
        <taxon>rosids</taxon>
        <taxon>fabids</taxon>
        <taxon>Fabales</taxon>
        <taxon>Fabaceae</taxon>
        <taxon>Papilionoideae</taxon>
        <taxon>50 kb inversion clade</taxon>
        <taxon>NPAAA clade</taxon>
        <taxon>indigoferoid/millettioid clade</taxon>
        <taxon>Phaseoleae</taxon>
        <taxon>Vigna</taxon>
    </lineage>
</organism>
<keyword evidence="10" id="KW-1185">Reference proteome</keyword>
<evidence type="ECO:0000256" key="7">
    <source>
        <dbReference type="SAM" id="Coils"/>
    </source>
</evidence>
<feature type="transmembrane region" description="Helical" evidence="6">
    <location>
        <begin position="212"/>
        <end position="235"/>
    </location>
</feature>
<feature type="transmembrane region" description="Helical" evidence="6">
    <location>
        <begin position="66"/>
        <end position="92"/>
    </location>
</feature>
<keyword evidence="4 6" id="KW-1133">Transmembrane helix</keyword>
<feature type="transmembrane region" description="Helical" evidence="6">
    <location>
        <begin position="438"/>
        <end position="462"/>
    </location>
</feature>
<dbReference type="AlphaFoldDB" id="A0A4D6LGZ2"/>
<feature type="transmembrane region" description="Helical" evidence="6">
    <location>
        <begin position="332"/>
        <end position="351"/>
    </location>
</feature>
<evidence type="ECO:0000256" key="4">
    <source>
        <dbReference type="ARBA" id="ARBA00022989"/>
    </source>
</evidence>
<feature type="transmembrane region" description="Helical" evidence="6">
    <location>
        <begin position="150"/>
        <end position="173"/>
    </location>
</feature>
<dbReference type="EMBL" id="CP039347">
    <property type="protein sequence ID" value="QCD87922.1"/>
    <property type="molecule type" value="Genomic_DNA"/>
</dbReference>
<evidence type="ECO:0000256" key="5">
    <source>
        <dbReference type="ARBA" id="ARBA00023136"/>
    </source>
</evidence>
<feature type="transmembrane region" description="Helical" evidence="6">
    <location>
        <begin position="179"/>
        <end position="200"/>
    </location>
</feature>
<proteinExistence type="inferred from homology"/>
<dbReference type="InterPro" id="IPR045069">
    <property type="entry name" value="MATE_euk"/>
</dbReference>
<evidence type="ECO:0000256" key="6">
    <source>
        <dbReference type="RuleBase" id="RU004914"/>
    </source>
</evidence>
<feature type="transmembrane region" description="Helical" evidence="6">
    <location>
        <begin position="363"/>
        <end position="386"/>
    </location>
</feature>
<keyword evidence="3 6" id="KW-0812">Transmembrane</keyword>
<feature type="coiled-coil region" evidence="7">
    <location>
        <begin position="490"/>
        <end position="517"/>
    </location>
</feature>
<dbReference type="GO" id="GO:1990961">
    <property type="term" value="P:xenobiotic detoxification by transmembrane export across the plasma membrane"/>
    <property type="evidence" value="ECO:0007669"/>
    <property type="project" value="InterPro"/>
</dbReference>
<keyword evidence="5 6" id="KW-0472">Membrane</keyword>
<reference evidence="9 10" key="1">
    <citation type="submission" date="2019-04" db="EMBL/GenBank/DDBJ databases">
        <title>An improved genome assembly and genetic linkage map for asparagus bean, Vigna unguiculata ssp. sesquipedialis.</title>
        <authorList>
            <person name="Xia Q."/>
            <person name="Zhang R."/>
            <person name="Dong Y."/>
        </authorList>
    </citation>
    <scope>NUCLEOTIDE SEQUENCE [LARGE SCALE GENOMIC DNA]</scope>
    <source>
        <tissue evidence="9">Leaf</tissue>
    </source>
</reference>
<evidence type="ECO:0000313" key="10">
    <source>
        <dbReference type="Proteomes" id="UP000501690"/>
    </source>
</evidence>
<dbReference type="GO" id="GO:0016020">
    <property type="term" value="C:membrane"/>
    <property type="evidence" value="ECO:0007669"/>
    <property type="project" value="UniProtKB-SubCell"/>
</dbReference>
<dbReference type="GO" id="GO:0042910">
    <property type="term" value="F:xenobiotic transmembrane transporter activity"/>
    <property type="evidence" value="ECO:0007669"/>
    <property type="project" value="InterPro"/>
</dbReference>
<dbReference type="Proteomes" id="UP000501690">
    <property type="component" value="Linkage Group LG3"/>
</dbReference>
<feature type="region of interest" description="Disordered" evidence="8">
    <location>
        <begin position="1"/>
        <end position="35"/>
    </location>
</feature>
<protein>
    <recommendedName>
        <fullName evidence="6">Protein DETOXIFICATION</fullName>
    </recommendedName>
    <alternativeName>
        <fullName evidence="6">Multidrug and toxic compound extrusion protein</fullName>
    </alternativeName>
</protein>
<comment type="similarity">
    <text evidence="2 6">Belongs to the multi antimicrobial extrusion (MATE) (TC 2.A.66.1) family.</text>
</comment>
<gene>
    <name evidence="9" type="ORF">DEO72_LG3g2462</name>
</gene>
<evidence type="ECO:0000313" key="9">
    <source>
        <dbReference type="EMBL" id="QCD87922.1"/>
    </source>
</evidence>
<feature type="transmembrane region" description="Helical" evidence="6">
    <location>
        <begin position="468"/>
        <end position="489"/>
    </location>
</feature>
<keyword evidence="7" id="KW-0175">Coiled coil</keyword>
<feature type="compositionally biased region" description="Low complexity" evidence="8">
    <location>
        <begin position="20"/>
        <end position="35"/>
    </location>
</feature>